<organism evidence="1 2">
    <name type="scientific">Streptomyces achmelvichensis</name>
    <dbReference type="NCBI Taxonomy" id="3134111"/>
    <lineage>
        <taxon>Bacteria</taxon>
        <taxon>Bacillati</taxon>
        <taxon>Actinomycetota</taxon>
        <taxon>Actinomycetes</taxon>
        <taxon>Kitasatosporales</taxon>
        <taxon>Streptomycetaceae</taxon>
        <taxon>Streptomyces</taxon>
    </lineage>
</organism>
<dbReference type="EMBL" id="JBBKAJ010000022">
    <property type="protein sequence ID" value="MEJ8639159.1"/>
    <property type="molecule type" value="Genomic_DNA"/>
</dbReference>
<name>A0ACC6Q6K9_9ACTN</name>
<accession>A0ACC6Q6K9</accession>
<comment type="caution">
    <text evidence="1">The sequence shown here is derived from an EMBL/GenBank/DDBJ whole genome shotgun (WGS) entry which is preliminary data.</text>
</comment>
<dbReference type="Proteomes" id="UP001377168">
    <property type="component" value="Unassembled WGS sequence"/>
</dbReference>
<evidence type="ECO:0000313" key="1">
    <source>
        <dbReference type="EMBL" id="MEJ8639159.1"/>
    </source>
</evidence>
<gene>
    <name evidence="1" type="ORF">WKI67_38015</name>
</gene>
<protein>
    <submittedName>
        <fullName evidence="1">DUF3040 domain-containing protein</fullName>
    </submittedName>
</protein>
<reference evidence="1" key="1">
    <citation type="submission" date="2024-03" db="EMBL/GenBank/DDBJ databases">
        <title>Novel Streptomyces species of biotechnological and ecological value are a feature of Machair soil.</title>
        <authorList>
            <person name="Prole J.R."/>
            <person name="Goodfellow M."/>
            <person name="Allenby N."/>
            <person name="Ward A.C."/>
        </authorList>
    </citation>
    <scope>NUCLEOTIDE SEQUENCE</scope>
    <source>
        <strain evidence="1">MS2.AVA.5</strain>
    </source>
</reference>
<sequence length="120" mass="12928">MDGAGLSEPERMILAEIERELRTDEALDRRLRTMRPTAPVGGAFGSFPGFRLATLASVLSAVAVMLFVMAAVSSTPALLWVFAGVWVLTAVCLLQLACRWGARRLTARRGVPAETSAHES</sequence>
<evidence type="ECO:0000313" key="2">
    <source>
        <dbReference type="Proteomes" id="UP001377168"/>
    </source>
</evidence>
<keyword evidence="2" id="KW-1185">Reference proteome</keyword>
<proteinExistence type="predicted"/>